<protein>
    <submittedName>
        <fullName evidence="2">Uncharacterized protein</fullName>
    </submittedName>
</protein>
<feature type="transmembrane region" description="Helical" evidence="1">
    <location>
        <begin position="116"/>
        <end position="138"/>
    </location>
</feature>
<evidence type="ECO:0000313" key="2">
    <source>
        <dbReference type="EMBL" id="AFZ81439.1"/>
    </source>
</evidence>
<reference evidence="2 3" key="1">
    <citation type="journal article" date="2012" name="BMC Genomics">
        <title>Comparative genomic analysis and phylogenetic position of Theileria equi.</title>
        <authorList>
            <person name="Kappmeyer L.S."/>
            <person name="Thiagarajan M."/>
            <person name="Herndon D.R."/>
            <person name="Ramsay J.D."/>
            <person name="Caler E."/>
            <person name="Djikeng A."/>
            <person name="Gillespie J.J."/>
            <person name="Lau A.O."/>
            <person name="Roalson E.H."/>
            <person name="Silva J.C."/>
            <person name="Silva M.G."/>
            <person name="Suarez C.E."/>
            <person name="Ueti M.W."/>
            <person name="Nene V.M."/>
            <person name="Mealey R.H."/>
            <person name="Knowles D.P."/>
            <person name="Brayton K.A."/>
        </authorList>
    </citation>
    <scope>NUCLEOTIDE SEQUENCE [LARGE SCALE GENOMIC DNA]</scope>
    <source>
        <strain evidence="2 3">WA</strain>
    </source>
</reference>
<evidence type="ECO:0000313" key="3">
    <source>
        <dbReference type="Proteomes" id="UP000031512"/>
    </source>
</evidence>
<dbReference type="EMBL" id="CP001670">
    <property type="protein sequence ID" value="AFZ81439.1"/>
    <property type="molecule type" value="Genomic_DNA"/>
</dbReference>
<name>L0B2W5_THEEQ</name>
<dbReference type="STRING" id="1537102.L0B2W5"/>
<keyword evidence="3" id="KW-1185">Reference proteome</keyword>
<dbReference type="VEuPathDB" id="PiroplasmaDB:BEWA_008490"/>
<evidence type="ECO:0000256" key="1">
    <source>
        <dbReference type="SAM" id="Phobius"/>
    </source>
</evidence>
<feature type="transmembrane region" description="Helical" evidence="1">
    <location>
        <begin position="92"/>
        <end position="110"/>
    </location>
</feature>
<keyword evidence="1" id="KW-1133">Transmembrane helix</keyword>
<feature type="transmembrane region" description="Helical" evidence="1">
    <location>
        <begin position="303"/>
        <end position="325"/>
    </location>
</feature>
<feature type="transmembrane region" description="Helical" evidence="1">
    <location>
        <begin position="145"/>
        <end position="170"/>
    </location>
</feature>
<keyword evidence="1" id="KW-0472">Membrane</keyword>
<gene>
    <name evidence="2" type="ORF">BEWA_008490</name>
</gene>
<sequence>MSKSKENGDDGKKGIRSAAALLFGLTICQTPHIAFSSGKFTISRFKIPQHCLGLYINRMIITFKLWTFVGVMAMTTYDIFCGKIMGEINSTLMFSVLATYLMMLLTYYTGGNQGHLTLYFWVITTMSLIMGLIFITAVKVMSDNISFLIVSFPLAGIWVSLYHLLFLFIWRYFRLQNTHYWLVFWQLVIAVSMAGLTLMLWFVGYGFSIQESGQHATAGSGEGSNSDIFTALKQAWHPILMSGIGYGMQNLVYPSIAPYKLAGSDGHGIYLTTLFTGSVPPLTLLCLSKIGKGPDVKWSENQIWHGCSLCVIVEILCAALFICGLHYPDWKISQAITGNTCLLWILTILYDFCVQVANAVGSNGAPVQGKKRNSTMSTVNSSCYSFTQIIFSSIGDGYMRTYQKHENDRENWPTKHCGNLRAFWFWTWNATKVSLSEFKTALTTDLRGAIQTKKEYLFIVYSDDTDNSSNPPKTKNPTVMKIVHDI</sequence>
<accession>L0B2W5</accession>
<feature type="transmembrane region" description="Helical" evidence="1">
    <location>
        <begin position="60"/>
        <end position="80"/>
    </location>
</feature>
<dbReference type="RefSeq" id="XP_004831105.1">
    <property type="nucleotide sequence ID" value="XM_004831048.1"/>
</dbReference>
<proteinExistence type="predicted"/>
<feature type="transmembrane region" description="Helical" evidence="1">
    <location>
        <begin position="269"/>
        <end position="291"/>
    </location>
</feature>
<dbReference type="GeneID" id="15805571"/>
<dbReference type="Proteomes" id="UP000031512">
    <property type="component" value="Chromosome 3"/>
</dbReference>
<dbReference type="KEGG" id="beq:BEWA_008490"/>
<organism evidence="2 3">
    <name type="scientific">Theileria equi strain WA</name>
    <dbReference type="NCBI Taxonomy" id="1537102"/>
    <lineage>
        <taxon>Eukaryota</taxon>
        <taxon>Sar</taxon>
        <taxon>Alveolata</taxon>
        <taxon>Apicomplexa</taxon>
        <taxon>Aconoidasida</taxon>
        <taxon>Piroplasmida</taxon>
        <taxon>Theileriidae</taxon>
        <taxon>Theileria</taxon>
    </lineage>
</organism>
<keyword evidence="1" id="KW-0812">Transmembrane</keyword>
<dbReference type="AlphaFoldDB" id="L0B2W5"/>
<feature type="transmembrane region" description="Helical" evidence="1">
    <location>
        <begin position="182"/>
        <end position="203"/>
    </location>
</feature>